<reference evidence="5" key="1">
    <citation type="submission" date="2016-10" db="EMBL/GenBank/DDBJ databases">
        <authorList>
            <person name="Varghese N."/>
            <person name="Submissions S."/>
        </authorList>
    </citation>
    <scope>NUCLEOTIDE SEQUENCE [LARGE SCALE GENOMIC DNA]</scope>
    <source>
        <strain evidence="5">DSM 17044</strain>
    </source>
</reference>
<sequence>MARYAIGIDLGTTHCAVSYFNLEDGKPRGSAQSMLPIPQLTAPGTVEPRPLLPSFLYLPSEQEFPAGSLGLPWNADATTLVGEFARSHGAKVPTRLVSSAKSWLSHPGVDRRSPLLPWQAPPEVRRVSPLEASARYLRHLREAWDATFARTREEAASAFAAQDVIITVPASFDAAARELTLEAAQAAGIPNLTLLEEPQAALYAWLEGQGESFRKKVKPGEVILVVDVGGGTSDFSVITVREQQGEVELVRVAVGDHILLGGDNMDLALAHTLSQKLAAEGKKLDPWQFNALTYGCRQAKEVLYADASLGRAPIAIPGRGSSLIGGTLRTELAREELDRLLTDGFFPPSPVTELPRTARRTGLAQMALPYAQDAGVTRHLAAFLTRQAQALAHSPDAPVDVGGKSFLHPTAVLFNGGVFKAGPLKARVMEVLNSWLAADGGAPAQELQGADLDLSVARGAAYYGWVRQGHGLRIRGGTARAYYVGVETAMPAVPGMEPPVKALCVAPFGMEEGTQADVPPQEFGLVTGEPTRFRFFASSVRRDDRVGAMLDDVSGREDLEELAPIETTLPGQPQPYGDLTPVNLQAAVTEVGTLELRCVQKDGPERWKLELNVRMKE</sequence>
<evidence type="ECO:0000256" key="1">
    <source>
        <dbReference type="ARBA" id="ARBA00007381"/>
    </source>
</evidence>
<comment type="similarity">
    <text evidence="1">Belongs to the heat shock protein 70 family.</text>
</comment>
<keyword evidence="2" id="KW-0547">Nucleotide-binding</keyword>
<dbReference type="Pfam" id="PF00012">
    <property type="entry name" value="HSP70"/>
    <property type="match status" value="1"/>
</dbReference>
<dbReference type="PANTHER" id="PTHR42749">
    <property type="entry name" value="CELL SHAPE-DETERMINING PROTEIN MREB"/>
    <property type="match status" value="1"/>
</dbReference>
<accession>A0A1H7S2W4</accession>
<evidence type="ECO:0000256" key="2">
    <source>
        <dbReference type="ARBA" id="ARBA00022741"/>
    </source>
</evidence>
<evidence type="ECO:0000313" key="5">
    <source>
        <dbReference type="Proteomes" id="UP000182719"/>
    </source>
</evidence>
<evidence type="ECO:0000313" key="4">
    <source>
        <dbReference type="EMBL" id="SEL66815.1"/>
    </source>
</evidence>
<name>A0A1H7S2W4_STIAU</name>
<proteinExistence type="inferred from homology"/>
<dbReference type="GO" id="GO:0140662">
    <property type="term" value="F:ATP-dependent protein folding chaperone"/>
    <property type="evidence" value="ECO:0007669"/>
    <property type="project" value="InterPro"/>
</dbReference>
<dbReference type="CDD" id="cd10170">
    <property type="entry name" value="ASKHA_NBD_HSP70"/>
    <property type="match status" value="1"/>
</dbReference>
<protein>
    <submittedName>
        <fullName evidence="4">Molecular chaperone DnaK (HSP70)</fullName>
    </submittedName>
</protein>
<dbReference type="PROSITE" id="PS00297">
    <property type="entry name" value="HSP70_1"/>
    <property type="match status" value="1"/>
</dbReference>
<dbReference type="RefSeq" id="WP_075007311.1">
    <property type="nucleotide sequence ID" value="NZ_FOAP01000007.1"/>
</dbReference>
<keyword evidence="3" id="KW-0067">ATP-binding</keyword>
<dbReference type="InterPro" id="IPR013126">
    <property type="entry name" value="Hsp_70_fam"/>
</dbReference>
<dbReference type="Gene3D" id="3.30.420.40">
    <property type="match status" value="2"/>
</dbReference>
<dbReference type="AlphaFoldDB" id="A0A1H7S2W4"/>
<dbReference type="InterPro" id="IPR043129">
    <property type="entry name" value="ATPase_NBD"/>
</dbReference>
<dbReference type="Proteomes" id="UP000182719">
    <property type="component" value="Unassembled WGS sequence"/>
</dbReference>
<dbReference type="PROSITE" id="PS00329">
    <property type="entry name" value="HSP70_2"/>
    <property type="match status" value="1"/>
</dbReference>
<dbReference type="OrthoDB" id="580874at2"/>
<dbReference type="PRINTS" id="PR00301">
    <property type="entry name" value="HEATSHOCK70"/>
</dbReference>
<keyword evidence="5" id="KW-1185">Reference proteome</keyword>
<dbReference type="EMBL" id="FOAP01000007">
    <property type="protein sequence ID" value="SEL66815.1"/>
    <property type="molecule type" value="Genomic_DNA"/>
</dbReference>
<dbReference type="GO" id="GO:0005524">
    <property type="term" value="F:ATP binding"/>
    <property type="evidence" value="ECO:0007669"/>
    <property type="project" value="UniProtKB-KW"/>
</dbReference>
<gene>
    <name evidence="4" type="ORF">SAMN05444354_107289</name>
</gene>
<organism evidence="4 5">
    <name type="scientific">Stigmatella aurantiaca</name>
    <dbReference type="NCBI Taxonomy" id="41"/>
    <lineage>
        <taxon>Bacteria</taxon>
        <taxon>Pseudomonadati</taxon>
        <taxon>Myxococcota</taxon>
        <taxon>Myxococcia</taxon>
        <taxon>Myxococcales</taxon>
        <taxon>Cystobacterineae</taxon>
        <taxon>Archangiaceae</taxon>
        <taxon>Stigmatella</taxon>
    </lineage>
</organism>
<dbReference type="InterPro" id="IPR018181">
    <property type="entry name" value="Heat_shock_70_CS"/>
</dbReference>
<dbReference type="SUPFAM" id="SSF53067">
    <property type="entry name" value="Actin-like ATPase domain"/>
    <property type="match status" value="2"/>
</dbReference>
<evidence type="ECO:0000256" key="3">
    <source>
        <dbReference type="ARBA" id="ARBA00022840"/>
    </source>
</evidence>
<dbReference type="PANTHER" id="PTHR42749:SF1">
    <property type="entry name" value="CELL SHAPE-DETERMINING PROTEIN MREB"/>
    <property type="match status" value="1"/>
</dbReference>